<feature type="region of interest" description="Disordered" evidence="1">
    <location>
        <begin position="116"/>
        <end position="142"/>
    </location>
</feature>
<accession>A0A9P5PE37</accession>
<protein>
    <submittedName>
        <fullName evidence="3">Uncharacterized protein</fullName>
    </submittedName>
</protein>
<dbReference type="Proteomes" id="UP000772434">
    <property type="component" value="Unassembled WGS sequence"/>
</dbReference>
<evidence type="ECO:0000256" key="2">
    <source>
        <dbReference type="SAM" id="Phobius"/>
    </source>
</evidence>
<keyword evidence="2" id="KW-0472">Membrane</keyword>
<keyword evidence="4" id="KW-1185">Reference proteome</keyword>
<evidence type="ECO:0000256" key="1">
    <source>
        <dbReference type="SAM" id="MobiDB-lite"/>
    </source>
</evidence>
<feature type="compositionally biased region" description="Polar residues" evidence="1">
    <location>
        <begin position="127"/>
        <end position="142"/>
    </location>
</feature>
<keyword evidence="2" id="KW-1133">Transmembrane helix</keyword>
<evidence type="ECO:0000313" key="3">
    <source>
        <dbReference type="EMBL" id="KAF9063546.1"/>
    </source>
</evidence>
<feature type="transmembrane region" description="Helical" evidence="2">
    <location>
        <begin position="12"/>
        <end position="32"/>
    </location>
</feature>
<comment type="caution">
    <text evidence="3">The sequence shown here is derived from an EMBL/GenBank/DDBJ whole genome shotgun (WGS) entry which is preliminary data.</text>
</comment>
<gene>
    <name evidence="3" type="ORF">BDP27DRAFT_234448</name>
</gene>
<keyword evidence="2" id="KW-0812">Transmembrane</keyword>
<organism evidence="3 4">
    <name type="scientific">Rhodocollybia butyracea</name>
    <dbReference type="NCBI Taxonomy" id="206335"/>
    <lineage>
        <taxon>Eukaryota</taxon>
        <taxon>Fungi</taxon>
        <taxon>Dikarya</taxon>
        <taxon>Basidiomycota</taxon>
        <taxon>Agaricomycotina</taxon>
        <taxon>Agaricomycetes</taxon>
        <taxon>Agaricomycetidae</taxon>
        <taxon>Agaricales</taxon>
        <taxon>Marasmiineae</taxon>
        <taxon>Omphalotaceae</taxon>
        <taxon>Rhodocollybia</taxon>
    </lineage>
</organism>
<sequence>MVVVYERDQLKYSLGVFILSPSISSSFNTLFVDDDPSNSAGRPIKGITVHLEKSEAWLCAYPTIGLPLDSCVGSANENVSTPARIVLPLVWHSLLATGLFPLLVFSFPRSHPTKLKKPDKMCRGHWSRSTLSPETQNSSRTR</sequence>
<proteinExistence type="predicted"/>
<evidence type="ECO:0000313" key="4">
    <source>
        <dbReference type="Proteomes" id="UP000772434"/>
    </source>
</evidence>
<feature type="transmembrane region" description="Helical" evidence="2">
    <location>
        <begin position="89"/>
        <end position="107"/>
    </location>
</feature>
<name>A0A9P5PE37_9AGAR</name>
<dbReference type="EMBL" id="JADNRY010000144">
    <property type="protein sequence ID" value="KAF9063546.1"/>
    <property type="molecule type" value="Genomic_DNA"/>
</dbReference>
<reference evidence="3" key="1">
    <citation type="submission" date="2020-11" db="EMBL/GenBank/DDBJ databases">
        <authorList>
            <consortium name="DOE Joint Genome Institute"/>
            <person name="Ahrendt S."/>
            <person name="Riley R."/>
            <person name="Andreopoulos W."/>
            <person name="Labutti K."/>
            <person name="Pangilinan J."/>
            <person name="Ruiz-Duenas F.J."/>
            <person name="Barrasa J.M."/>
            <person name="Sanchez-Garcia M."/>
            <person name="Camarero S."/>
            <person name="Miyauchi S."/>
            <person name="Serrano A."/>
            <person name="Linde D."/>
            <person name="Babiker R."/>
            <person name="Drula E."/>
            <person name="Ayuso-Fernandez I."/>
            <person name="Pacheco R."/>
            <person name="Padilla G."/>
            <person name="Ferreira P."/>
            <person name="Barriuso J."/>
            <person name="Kellner H."/>
            <person name="Castanera R."/>
            <person name="Alfaro M."/>
            <person name="Ramirez L."/>
            <person name="Pisabarro A.G."/>
            <person name="Kuo A."/>
            <person name="Tritt A."/>
            <person name="Lipzen A."/>
            <person name="He G."/>
            <person name="Yan M."/>
            <person name="Ng V."/>
            <person name="Cullen D."/>
            <person name="Martin F."/>
            <person name="Rosso M.-N."/>
            <person name="Henrissat B."/>
            <person name="Hibbett D."/>
            <person name="Martinez A.T."/>
            <person name="Grigoriev I.V."/>
        </authorList>
    </citation>
    <scope>NUCLEOTIDE SEQUENCE</scope>
    <source>
        <strain evidence="3">AH 40177</strain>
    </source>
</reference>
<dbReference type="AlphaFoldDB" id="A0A9P5PE37"/>